<dbReference type="PANTHER" id="PTHR43649">
    <property type="entry name" value="ARABINOSE-BINDING PROTEIN-RELATED"/>
    <property type="match status" value="1"/>
</dbReference>
<dbReference type="EMBL" id="UHJJ01000025">
    <property type="protein sequence ID" value="SUQ16261.1"/>
    <property type="molecule type" value="Genomic_DNA"/>
</dbReference>
<organism evidence="5 6">
    <name type="scientific">Faecalicatena contorta</name>
    <dbReference type="NCBI Taxonomy" id="39482"/>
    <lineage>
        <taxon>Bacteria</taxon>
        <taxon>Bacillati</taxon>
        <taxon>Bacillota</taxon>
        <taxon>Clostridia</taxon>
        <taxon>Lachnospirales</taxon>
        <taxon>Lachnospiraceae</taxon>
        <taxon>Faecalicatena</taxon>
    </lineage>
</organism>
<sequence>MKKRLMRMTALMVAAMMIFTTGCGSSKKETSTGEGEGARKFEGTTLYMIAEQQTPTIALQSQLDDFEELTGIKVELQMAPFDDVVQKETLAFESKSGAYDIVAAPYQFLGNMVENKYIQPLEPLMENDSINIIDNFDKDDIIEAMWKASGEWQGTYYGVPANSCVNFFTYREDLFENEEEKAAFKAKYGYDLEVPTEWNIYMDVAEFFTRAKGEKLMGETLDKNVYGVSMAGKRHDATTCEWMNYMWSFGGSIFDEEGNIAVNSEKSVQSLEYYKELSQYAPEGITSKTWDEVTTELQQGISAMAIIFNDCAPALEDESASAVKGKMGYGAVPVGEMPAAHYGAWGYYIPSDSKNPEAAWVFMQWFNTPEVQKKIALEGGFVNLQSVYDDPELNELPYWEASKEAYKISSTRPRIPEWNEMNNVLMLELSNTLAGKTAPQEALDNAAKEFGRILDGKLPVTYQ</sequence>
<evidence type="ECO:0000313" key="5">
    <source>
        <dbReference type="EMBL" id="SUQ16261.1"/>
    </source>
</evidence>
<evidence type="ECO:0000313" key="6">
    <source>
        <dbReference type="Proteomes" id="UP000254051"/>
    </source>
</evidence>
<protein>
    <submittedName>
        <fullName evidence="5">Carbohydrate ABC transporter substrate-binding protein, CUT1 family</fullName>
    </submittedName>
</protein>
<feature type="chain" id="PRO_5043163448" evidence="4">
    <location>
        <begin position="25"/>
        <end position="463"/>
    </location>
</feature>
<reference evidence="6" key="1">
    <citation type="submission" date="2017-07" db="EMBL/GenBank/DDBJ databases">
        <authorList>
            <person name="Varghese N."/>
            <person name="Submissions S."/>
        </authorList>
    </citation>
    <scope>NUCLEOTIDE SEQUENCE [LARGE SCALE GENOMIC DNA]</scope>
    <source>
        <strain evidence="6">NLAE-zl-C134</strain>
    </source>
</reference>
<evidence type="ECO:0000256" key="4">
    <source>
        <dbReference type="SAM" id="SignalP"/>
    </source>
</evidence>
<gene>
    <name evidence="5" type="ORF">SAMN05216529_12515</name>
</gene>
<dbReference type="PROSITE" id="PS51257">
    <property type="entry name" value="PROKAR_LIPOPROTEIN"/>
    <property type="match status" value="1"/>
</dbReference>
<dbReference type="SUPFAM" id="SSF53850">
    <property type="entry name" value="Periplasmic binding protein-like II"/>
    <property type="match status" value="1"/>
</dbReference>
<dbReference type="CDD" id="cd13585">
    <property type="entry name" value="PBP2_TMBP_like"/>
    <property type="match status" value="1"/>
</dbReference>
<dbReference type="Proteomes" id="UP000254051">
    <property type="component" value="Unassembled WGS sequence"/>
</dbReference>
<accession>A0A315ZP99</accession>
<dbReference type="InterPro" id="IPR006059">
    <property type="entry name" value="SBP"/>
</dbReference>
<dbReference type="RefSeq" id="WP_242992539.1">
    <property type="nucleotide sequence ID" value="NZ_QGDS01000025.1"/>
</dbReference>
<evidence type="ECO:0000256" key="1">
    <source>
        <dbReference type="ARBA" id="ARBA00008520"/>
    </source>
</evidence>
<dbReference type="InterPro" id="IPR050490">
    <property type="entry name" value="Bact_solute-bd_prot1"/>
</dbReference>
<evidence type="ECO:0000256" key="2">
    <source>
        <dbReference type="ARBA" id="ARBA00022448"/>
    </source>
</evidence>
<dbReference type="AlphaFoldDB" id="A0A315ZP99"/>
<name>A0A315ZP99_9FIRM</name>
<keyword evidence="6" id="KW-1185">Reference proteome</keyword>
<proteinExistence type="inferred from homology"/>
<dbReference type="Pfam" id="PF01547">
    <property type="entry name" value="SBP_bac_1"/>
    <property type="match status" value="1"/>
</dbReference>
<keyword evidence="2" id="KW-0813">Transport</keyword>
<keyword evidence="3 4" id="KW-0732">Signal</keyword>
<comment type="similarity">
    <text evidence="1">Belongs to the bacterial solute-binding protein 1 family.</text>
</comment>
<dbReference type="PANTHER" id="PTHR43649:SF34">
    <property type="entry name" value="ABC TRANSPORTER PERIPLASMIC-BINDING PROTEIN YCJN-RELATED"/>
    <property type="match status" value="1"/>
</dbReference>
<evidence type="ECO:0000256" key="3">
    <source>
        <dbReference type="ARBA" id="ARBA00022729"/>
    </source>
</evidence>
<dbReference type="Gene3D" id="3.40.190.10">
    <property type="entry name" value="Periplasmic binding protein-like II"/>
    <property type="match status" value="2"/>
</dbReference>
<feature type="signal peptide" evidence="4">
    <location>
        <begin position="1"/>
        <end position="24"/>
    </location>
</feature>